<dbReference type="InterPro" id="IPR011713">
    <property type="entry name" value="Leu-rich_rpt_3"/>
</dbReference>
<dbReference type="GO" id="GO:0043068">
    <property type="term" value="P:positive regulation of programmed cell death"/>
    <property type="evidence" value="ECO:0007669"/>
    <property type="project" value="UniProtKB-ARBA"/>
</dbReference>
<dbReference type="Proteomes" id="UP001168098">
    <property type="component" value="Unassembled WGS sequence"/>
</dbReference>
<evidence type="ECO:0000256" key="12">
    <source>
        <dbReference type="ARBA" id="ARBA00061488"/>
    </source>
</evidence>
<dbReference type="Gene3D" id="3.80.10.10">
    <property type="entry name" value="Ribonuclease Inhibitor"/>
    <property type="match status" value="3"/>
</dbReference>
<dbReference type="GO" id="GO:0043531">
    <property type="term" value="F:ADP binding"/>
    <property type="evidence" value="ECO:0007669"/>
    <property type="project" value="InterPro"/>
</dbReference>
<dbReference type="SUPFAM" id="SSF52058">
    <property type="entry name" value="L domain-like"/>
    <property type="match status" value="2"/>
</dbReference>
<evidence type="ECO:0000256" key="1">
    <source>
        <dbReference type="ARBA" id="ARBA00004123"/>
    </source>
</evidence>
<dbReference type="Pfam" id="PF23286">
    <property type="entry name" value="LRR_13"/>
    <property type="match status" value="2"/>
</dbReference>
<dbReference type="InterPro" id="IPR058546">
    <property type="entry name" value="RPS4B/Roq1-like_LRR"/>
</dbReference>
<dbReference type="Pfam" id="PF20160">
    <property type="entry name" value="C-JID"/>
    <property type="match status" value="1"/>
</dbReference>
<feature type="domain" description="TIR" evidence="13">
    <location>
        <begin position="10"/>
        <end position="175"/>
    </location>
</feature>
<dbReference type="PANTHER" id="PTHR11017:SF570">
    <property type="entry name" value="DISEASE RESISTANCE PROTEIN (TIR-NBS CLASS)-RELATED"/>
    <property type="match status" value="1"/>
</dbReference>
<sequence length="1305" mass="149781">MASTSSRKPSSFSTSIPPSSYDAFLSFRGEDTLASGINTFKDDEELETGGVIAEALIQAIEESKVFFVIFSKNYAYSKWCLNELVKIIECMKAKQRRVVPIFYDVDPSEVRRQSGGYGKAFAYHQKDANQEKKKEIQKWRTALTEAGNLAGYDLRNYRYESEVIENIIDDVLKTSHQLLHVGNNIIGMNLRLEKLKSLIEVESNDVRMVGIYGFGGIGKTTMSKAIYNEISTKFEGISFLENVREKSKDDYGLVQLQQQLINSILKRKNPTISNGHEGIRVIKKRLQTKKVLIVLDYVGESKQLEYLAGKHDWFGPGSRIIITSTDRHLLNVHGVDALHEVKELNQKEATQLFSQYAFQKDLPEEHYVELSKRVVDYTGGVPLALKVLGSFLFTKEIREWESELGKLKRKPNKVVQNVLRTSFDGLDDFEKELFLDIACFFKGQNENFVTRILDSCGFNATVGIKVLSDKCLITFFHGTIGMHDLLQEMGREVVREEYPRDLGKWTRLWEPDDVYRVLRGEMGTKAIEGIFLDMATSKEIQFTNEAFKQMNNLRLFKVYWSSHHYGVTKRDYKVLLPKDFEFPSYELSYLYWDRYPLKFLPSHFDGENLVELNLQSSNIKQIWKGNKCLQALKVVDLSHSKKLIKVSNFSCMKNLETLILEGCTSLRCVDQSIGVLKKLTLLSLKGCKRLRSLPSTVECLESLETLYLSSCSNLEIFPEIKRNMKRLLWLELGGTAIKELPSSVDHLTALQYLDLPECKNLKSLPLSICRLKSDVYLNLNRCSNLEAFPEISENMNSLQCLFLCETAIKGLPSSIENLVDLRLLVLDNCKNLATLPSSIYSFRYLTIRLANCSRLRKYPKKWNLEYSGWIGLQLNCLMQLSLTGTNLPRIYVVNDTLRNLELLNLSHFEMLEEIQWLPPSLREIDAYGCTGLKSLILSQIQSVPKLEESSETARLKFLEELYVSDHSNLETSPESQRTENFKGLKLDLPSLKWLEHLFLMDGTVANNLWCLSSLEYLDLSESSIHRIPAGITECCNLKHLIIGHCEKLKEIPNLPSSLISIDAYGCTDLGTLSTPSSLLWSSLLKWFKKVQPPLKGYRYNCTGISLGSNEIPEWVLHQEMGSQIRIELPMNWYQDDHFLGLAFFFLYPAMSHFLIKCRLTFCGDSEEDMEYFWRDSEEDMEYFRIDSGSGYCMIDGSALDRLWVGYYPKMAMLDMFDSKQYVHLQATFFCGWYDTKSCGIHLIDSQDHQHNHTPLGFHDTQHDEHYHMPMLNLPENSGDNRLAAEDINGNFKRSCDDAEHDQAED</sequence>
<dbReference type="Gene3D" id="3.40.50.10140">
    <property type="entry name" value="Toll/interleukin-1 receptor homology (TIR) domain"/>
    <property type="match status" value="1"/>
</dbReference>
<dbReference type="InterPro" id="IPR000157">
    <property type="entry name" value="TIR_dom"/>
</dbReference>
<proteinExistence type="inferred from homology"/>
<keyword evidence="6" id="KW-0677">Repeat</keyword>
<dbReference type="Pfam" id="PF07725">
    <property type="entry name" value="LRR_3"/>
    <property type="match status" value="1"/>
</dbReference>
<dbReference type="Pfam" id="PF23282">
    <property type="entry name" value="WHD_ROQ1"/>
    <property type="match status" value="1"/>
</dbReference>
<dbReference type="GO" id="GO:0050832">
    <property type="term" value="P:defense response to fungus"/>
    <property type="evidence" value="ECO:0007669"/>
    <property type="project" value="UniProtKB-ARBA"/>
</dbReference>
<keyword evidence="15" id="KW-1185">Reference proteome</keyword>
<dbReference type="FunFam" id="3.80.10.10:FF:000386">
    <property type="entry name" value="Disease resistance protein RPS4"/>
    <property type="match status" value="1"/>
</dbReference>
<protein>
    <recommendedName>
        <fullName evidence="3">ADP-ribosyl cyclase/cyclic ADP-ribose hydrolase</fullName>
        <ecNumber evidence="3">3.2.2.6</ecNumber>
    </recommendedName>
</protein>
<evidence type="ECO:0000256" key="9">
    <source>
        <dbReference type="ARBA" id="ARBA00023027"/>
    </source>
</evidence>
<dbReference type="InterPro" id="IPR032675">
    <property type="entry name" value="LRR_dom_sf"/>
</dbReference>
<comment type="catalytic activity">
    <reaction evidence="11">
        <text>NAD(+) + H2O = ADP-D-ribose + nicotinamide + H(+)</text>
        <dbReference type="Rhea" id="RHEA:16301"/>
        <dbReference type="ChEBI" id="CHEBI:15377"/>
        <dbReference type="ChEBI" id="CHEBI:15378"/>
        <dbReference type="ChEBI" id="CHEBI:17154"/>
        <dbReference type="ChEBI" id="CHEBI:57540"/>
        <dbReference type="ChEBI" id="CHEBI:57967"/>
        <dbReference type="EC" id="3.2.2.6"/>
    </reaction>
    <physiologicalReaction direction="left-to-right" evidence="11">
        <dbReference type="Rhea" id="RHEA:16302"/>
    </physiologicalReaction>
</comment>
<comment type="subcellular location">
    <subcellularLocation>
        <location evidence="2">Cytoplasm</location>
    </subcellularLocation>
    <subcellularLocation>
        <location evidence="1">Nucleus</location>
    </subcellularLocation>
</comment>
<evidence type="ECO:0000256" key="7">
    <source>
        <dbReference type="ARBA" id="ARBA00022801"/>
    </source>
</evidence>
<keyword evidence="8" id="KW-0611">Plant defense</keyword>
<dbReference type="Pfam" id="PF01582">
    <property type="entry name" value="TIR"/>
    <property type="match status" value="1"/>
</dbReference>
<keyword evidence="5" id="KW-0433">Leucine-rich repeat</keyword>
<dbReference type="GO" id="GO:0061809">
    <property type="term" value="F:NAD+ nucleosidase activity, cyclic ADP-ribose generating"/>
    <property type="evidence" value="ECO:0007669"/>
    <property type="project" value="UniProtKB-EC"/>
</dbReference>
<dbReference type="SUPFAM" id="SSF52540">
    <property type="entry name" value="P-loop containing nucleoside triphosphate hydrolases"/>
    <property type="match status" value="1"/>
</dbReference>
<reference evidence="14 15" key="1">
    <citation type="journal article" date="2023" name="BMC Biotechnol.">
        <title>Vitis rotundifolia cv Carlos genome sequencing.</title>
        <authorList>
            <person name="Huff M."/>
            <person name="Hulse-Kemp A."/>
            <person name="Scheffler B."/>
            <person name="Youngblood R."/>
            <person name="Simpson S."/>
            <person name="Babiker E."/>
            <person name="Staton M."/>
        </authorList>
    </citation>
    <scope>NUCLEOTIDE SEQUENCE [LARGE SCALE GENOMIC DNA]</scope>
    <source>
        <tissue evidence="14">Leaf</tissue>
    </source>
</reference>
<dbReference type="GO" id="GO:0007165">
    <property type="term" value="P:signal transduction"/>
    <property type="evidence" value="ECO:0007669"/>
    <property type="project" value="InterPro"/>
</dbReference>
<comment type="caution">
    <text evidence="14">The sequence shown here is derived from an EMBL/GenBank/DDBJ whole genome shotgun (WGS) entry which is preliminary data.</text>
</comment>
<dbReference type="Gene3D" id="3.40.50.300">
    <property type="entry name" value="P-loop containing nucleotide triphosphate hydrolases"/>
    <property type="match status" value="1"/>
</dbReference>
<organism evidence="14 15">
    <name type="scientific">Vitis rotundifolia</name>
    <name type="common">Muscadine grape</name>
    <dbReference type="NCBI Taxonomy" id="103349"/>
    <lineage>
        <taxon>Eukaryota</taxon>
        <taxon>Viridiplantae</taxon>
        <taxon>Streptophyta</taxon>
        <taxon>Embryophyta</taxon>
        <taxon>Tracheophyta</taxon>
        <taxon>Spermatophyta</taxon>
        <taxon>Magnoliopsida</taxon>
        <taxon>eudicotyledons</taxon>
        <taxon>Gunneridae</taxon>
        <taxon>Pentapetalae</taxon>
        <taxon>rosids</taxon>
        <taxon>Vitales</taxon>
        <taxon>Vitaceae</taxon>
        <taxon>Viteae</taxon>
        <taxon>Vitis</taxon>
    </lineage>
</organism>
<dbReference type="PRINTS" id="PR00364">
    <property type="entry name" value="DISEASERSIST"/>
</dbReference>
<evidence type="ECO:0000256" key="4">
    <source>
        <dbReference type="ARBA" id="ARBA00022490"/>
    </source>
</evidence>
<name>A0AA38YSZ4_VITRO</name>
<dbReference type="GO" id="GO:0005737">
    <property type="term" value="C:cytoplasm"/>
    <property type="evidence" value="ECO:0007669"/>
    <property type="project" value="UniProtKB-SubCell"/>
</dbReference>
<evidence type="ECO:0000259" key="13">
    <source>
        <dbReference type="PROSITE" id="PS50104"/>
    </source>
</evidence>
<evidence type="ECO:0000256" key="8">
    <source>
        <dbReference type="ARBA" id="ARBA00022821"/>
    </source>
</evidence>
<evidence type="ECO:0000256" key="6">
    <source>
        <dbReference type="ARBA" id="ARBA00022737"/>
    </source>
</evidence>
<dbReference type="PROSITE" id="PS50104">
    <property type="entry name" value="TIR"/>
    <property type="match status" value="1"/>
</dbReference>
<dbReference type="FunFam" id="3.40.50.10140:FF:000007">
    <property type="entry name" value="Disease resistance protein (TIR-NBS-LRR class)"/>
    <property type="match status" value="1"/>
</dbReference>
<accession>A0AA38YSZ4</accession>
<evidence type="ECO:0000256" key="10">
    <source>
        <dbReference type="ARBA" id="ARBA00023242"/>
    </source>
</evidence>
<dbReference type="EC" id="3.2.2.6" evidence="3"/>
<dbReference type="InterPro" id="IPR042197">
    <property type="entry name" value="Apaf_helical"/>
</dbReference>
<evidence type="ECO:0000256" key="2">
    <source>
        <dbReference type="ARBA" id="ARBA00004496"/>
    </source>
</evidence>
<evidence type="ECO:0000313" key="15">
    <source>
        <dbReference type="Proteomes" id="UP001168098"/>
    </source>
</evidence>
<dbReference type="EMBL" id="JARBHA010000018">
    <property type="protein sequence ID" value="KAJ9676054.1"/>
    <property type="molecule type" value="Genomic_DNA"/>
</dbReference>
<dbReference type="InterPro" id="IPR002182">
    <property type="entry name" value="NB-ARC"/>
</dbReference>
<dbReference type="SUPFAM" id="SSF52200">
    <property type="entry name" value="Toll/Interleukin receptor TIR domain"/>
    <property type="match status" value="1"/>
</dbReference>
<dbReference type="InterPro" id="IPR058192">
    <property type="entry name" value="WHD_ROQ1-like"/>
</dbReference>
<evidence type="ECO:0000256" key="11">
    <source>
        <dbReference type="ARBA" id="ARBA00047304"/>
    </source>
</evidence>
<dbReference type="PANTHER" id="PTHR11017">
    <property type="entry name" value="LEUCINE-RICH REPEAT-CONTAINING PROTEIN"/>
    <property type="match status" value="1"/>
</dbReference>
<evidence type="ECO:0000313" key="14">
    <source>
        <dbReference type="EMBL" id="KAJ9676054.1"/>
    </source>
</evidence>
<keyword evidence="4" id="KW-0963">Cytoplasm</keyword>
<dbReference type="Gene3D" id="1.10.8.430">
    <property type="entry name" value="Helical domain of apoptotic protease-activating factors"/>
    <property type="match status" value="1"/>
</dbReference>
<dbReference type="InterPro" id="IPR027417">
    <property type="entry name" value="P-loop_NTPase"/>
</dbReference>
<keyword evidence="9" id="KW-0520">NAD</keyword>
<keyword evidence="10" id="KW-0539">Nucleus</keyword>
<dbReference type="Pfam" id="PF00931">
    <property type="entry name" value="NB-ARC"/>
    <property type="match status" value="1"/>
</dbReference>
<keyword evidence="7" id="KW-0378">Hydrolase</keyword>
<dbReference type="GO" id="GO:0005634">
    <property type="term" value="C:nucleus"/>
    <property type="evidence" value="ECO:0007669"/>
    <property type="project" value="UniProtKB-SubCell"/>
</dbReference>
<evidence type="ECO:0000256" key="3">
    <source>
        <dbReference type="ARBA" id="ARBA00011982"/>
    </source>
</evidence>
<dbReference type="SMART" id="SM00255">
    <property type="entry name" value="TIR"/>
    <property type="match status" value="1"/>
</dbReference>
<comment type="similarity">
    <text evidence="12">Belongs to the disease resistance TIR-NB-LRR family.</text>
</comment>
<dbReference type="InterPro" id="IPR044974">
    <property type="entry name" value="Disease_R_plants"/>
</dbReference>
<dbReference type="InterPro" id="IPR045344">
    <property type="entry name" value="C-JID"/>
</dbReference>
<dbReference type="InterPro" id="IPR035897">
    <property type="entry name" value="Toll_tir_struct_dom_sf"/>
</dbReference>
<gene>
    <name evidence="14" type="ORF">PVL29_024849</name>
</gene>
<evidence type="ECO:0000256" key="5">
    <source>
        <dbReference type="ARBA" id="ARBA00022614"/>
    </source>
</evidence>